<dbReference type="Proteomes" id="UP001057375">
    <property type="component" value="Unassembled WGS sequence"/>
</dbReference>
<comment type="caution">
    <text evidence="2">The sequence shown here is derived from an EMBL/GenBank/DDBJ whole genome shotgun (WGS) entry which is preliminary data.</text>
</comment>
<accession>A0ABQ5K9P4</accession>
<gene>
    <name evidence="2" type="ORF">ADUPG1_000398</name>
</gene>
<protein>
    <submittedName>
        <fullName evidence="2">Uncharacterized protein</fullName>
    </submittedName>
</protein>
<reference evidence="2" key="1">
    <citation type="submission" date="2022-03" db="EMBL/GenBank/DDBJ databases">
        <title>Draft genome sequence of Aduncisulcus paluster, a free-living microaerophilic Fornicata.</title>
        <authorList>
            <person name="Yuyama I."/>
            <person name="Kume K."/>
            <person name="Tamura T."/>
            <person name="Inagaki Y."/>
            <person name="Hashimoto T."/>
        </authorList>
    </citation>
    <scope>NUCLEOTIDE SEQUENCE</scope>
    <source>
        <strain evidence="2">NY0171</strain>
    </source>
</reference>
<feature type="region of interest" description="Disordered" evidence="1">
    <location>
        <begin position="943"/>
        <end position="979"/>
    </location>
</feature>
<dbReference type="EMBL" id="BQXS01000136">
    <property type="protein sequence ID" value="GKT28065.1"/>
    <property type="molecule type" value="Genomic_DNA"/>
</dbReference>
<proteinExistence type="predicted"/>
<name>A0ABQ5K9P4_9EUKA</name>
<sequence length="1005" mass="115179">MVGGLCHKGALGLTRAKTLLAFHHFLPEIEQRILEKECGEIEEMLLSFGRMGYLRLKVTSSTYHKYYPIFIYPECHCMLQGMALDDPTRIVSPSMYDTYHAFLCPSLAFAGNCCEKEKGGTYLRGSPLCLAMEEEKRTGMPRLPSLYRIKAIHSEQEDMMESTEDVRYIGFDQVIADMLFDDSLFERLSHYSPYTSPPQPPSYEPTAYQMYQSQAQDIHNYVQECKLKHVVPRIFVEILLFADGVATSLGGHTALSIKITLCNIKSHVRDMNASWREVAIFREARSATKTATKMIEKEIRKLHNGIIINIGREKVLMWIILKIMRRIIMNFGISYRPLSDFSSPLMHPKLFFDVRFHFPHDIMHLEVLRLGRYLIEFLSCTVDPDEIERISKELDIHSDRFTHGLYGPKKFSKTTVGTEADERKKCLAEIQQEMRFVPHAPGGPPPWRIHDSVLVFLPEFLGKGRIDTEMPAPENHLHVRNITERHRYPSLLIETRYLSPINHDPKDNFLFKSRFSVPSCQKGSSEEMYRKGKIINRGKVSHDEMTKMKEQEAAERNRKRLLRSQGGRVVIVEDSSEDELIPLVSDNVEDEESEEVSRVADNIRRHDLPLILDSSSLTSGIGKRRTSDSEYEEVTNEDISAFRAVICSIFVLYRTYMELLPTCGPDDVDNILVHMDKHRLVFKILWWLIELEDAKAKTKSFTTTRILCTHSMPAHLKMVSMNGLGTDIEHPSLSLPPQAPEPDMLSRLALDPSYARYIPNNDDDSFPGLLLGWVLNRSLPLNMHKALYRVSLSHPNLNLYSPYDVIRMRQRLKNVQEVMTFKEHTYSFLPLGALIRSLLEDKHVFSTLLVSTPFLDLPKCPSIEMVAYDGFKRSIGPFISKLSSSQCLFRLPPSYRFTDIEDFVVKHKWFNIPPLIFVNLIFFLDGVATLRLGGKKNLTYSRDADEEENDHKEADDDEEEGRGGTLGSRLPPRSGTEDVFGSDLSDIKLSCNGSDSFHADIIVNY</sequence>
<organism evidence="2 3">
    <name type="scientific">Aduncisulcus paluster</name>
    <dbReference type="NCBI Taxonomy" id="2918883"/>
    <lineage>
        <taxon>Eukaryota</taxon>
        <taxon>Metamonada</taxon>
        <taxon>Carpediemonas-like organisms</taxon>
        <taxon>Aduncisulcus</taxon>
    </lineage>
</organism>
<evidence type="ECO:0000313" key="2">
    <source>
        <dbReference type="EMBL" id="GKT28065.1"/>
    </source>
</evidence>
<evidence type="ECO:0000256" key="1">
    <source>
        <dbReference type="SAM" id="MobiDB-lite"/>
    </source>
</evidence>
<evidence type="ECO:0000313" key="3">
    <source>
        <dbReference type="Proteomes" id="UP001057375"/>
    </source>
</evidence>
<keyword evidence="3" id="KW-1185">Reference proteome</keyword>